<protein>
    <recommendedName>
        <fullName evidence="2">Disease resistance R13L4/SHOC-2-like LRR domain-containing protein</fullName>
    </recommendedName>
</protein>
<dbReference type="AlphaFoldDB" id="A0A803NDZ7"/>
<name>A0A803NDZ7_CHEQI</name>
<dbReference type="Pfam" id="PF23598">
    <property type="entry name" value="LRR_14"/>
    <property type="match status" value="1"/>
</dbReference>
<evidence type="ECO:0000256" key="1">
    <source>
        <dbReference type="ARBA" id="ARBA00022737"/>
    </source>
</evidence>
<dbReference type="Gene3D" id="3.80.10.10">
    <property type="entry name" value="Ribonuclease Inhibitor"/>
    <property type="match status" value="1"/>
</dbReference>
<keyword evidence="4" id="KW-1185">Reference proteome</keyword>
<dbReference type="SUPFAM" id="SSF52058">
    <property type="entry name" value="L domain-like"/>
    <property type="match status" value="1"/>
</dbReference>
<accession>A0A803NDZ7</accession>
<dbReference type="PANTHER" id="PTHR47186:SF13">
    <property type="entry name" value="DISEASE RESISTANCE PROTEIN RGA3"/>
    <property type="match status" value="1"/>
</dbReference>
<reference evidence="3" key="2">
    <citation type="submission" date="2021-03" db="UniProtKB">
        <authorList>
            <consortium name="EnsemblPlants"/>
        </authorList>
    </citation>
    <scope>IDENTIFICATION</scope>
</reference>
<keyword evidence="1" id="KW-0677">Repeat</keyword>
<feature type="domain" description="Disease resistance R13L4/SHOC-2-like LRR" evidence="2">
    <location>
        <begin position="52"/>
        <end position="139"/>
    </location>
</feature>
<reference evidence="3" key="1">
    <citation type="journal article" date="2017" name="Nature">
        <title>The genome of Chenopodium quinoa.</title>
        <authorList>
            <person name="Jarvis D.E."/>
            <person name="Ho Y.S."/>
            <person name="Lightfoot D.J."/>
            <person name="Schmoeckel S.M."/>
            <person name="Li B."/>
            <person name="Borm T.J.A."/>
            <person name="Ohyanagi H."/>
            <person name="Mineta K."/>
            <person name="Michell C.T."/>
            <person name="Saber N."/>
            <person name="Kharbatia N.M."/>
            <person name="Rupper R.R."/>
            <person name="Sharp A.R."/>
            <person name="Dally N."/>
            <person name="Boughton B.A."/>
            <person name="Woo Y.H."/>
            <person name="Gao G."/>
            <person name="Schijlen E.G.W.M."/>
            <person name="Guo X."/>
            <person name="Momin A.A."/>
            <person name="Negrao S."/>
            <person name="Al-Babili S."/>
            <person name="Gehring C."/>
            <person name="Roessner U."/>
            <person name="Jung C."/>
            <person name="Murphy K."/>
            <person name="Arold S.T."/>
            <person name="Gojobori T."/>
            <person name="van der Linden C.G."/>
            <person name="van Loo E.N."/>
            <person name="Jellen E.N."/>
            <person name="Maughan P.J."/>
            <person name="Tester M."/>
        </authorList>
    </citation>
    <scope>NUCLEOTIDE SEQUENCE [LARGE SCALE GENOMIC DNA]</scope>
    <source>
        <strain evidence="3">cv. PI 614886</strain>
    </source>
</reference>
<dbReference type="InterPro" id="IPR055414">
    <property type="entry name" value="LRR_R13L4/SHOC2-like"/>
</dbReference>
<dbReference type="PANTHER" id="PTHR47186">
    <property type="entry name" value="LEUCINE-RICH REPEAT-CONTAINING PROTEIN 57"/>
    <property type="match status" value="1"/>
</dbReference>
<organism evidence="3 4">
    <name type="scientific">Chenopodium quinoa</name>
    <name type="common">Quinoa</name>
    <dbReference type="NCBI Taxonomy" id="63459"/>
    <lineage>
        <taxon>Eukaryota</taxon>
        <taxon>Viridiplantae</taxon>
        <taxon>Streptophyta</taxon>
        <taxon>Embryophyta</taxon>
        <taxon>Tracheophyta</taxon>
        <taxon>Spermatophyta</taxon>
        <taxon>Magnoliopsida</taxon>
        <taxon>eudicotyledons</taxon>
        <taxon>Gunneridae</taxon>
        <taxon>Pentapetalae</taxon>
        <taxon>Caryophyllales</taxon>
        <taxon>Chenopodiaceae</taxon>
        <taxon>Chenopodioideae</taxon>
        <taxon>Atripliceae</taxon>
        <taxon>Chenopodium</taxon>
    </lineage>
</organism>
<dbReference type="InterPro" id="IPR032675">
    <property type="entry name" value="LRR_dom_sf"/>
</dbReference>
<evidence type="ECO:0000313" key="3">
    <source>
        <dbReference type="EnsemblPlants" id="AUR62044344-RA:cds"/>
    </source>
</evidence>
<dbReference type="Gramene" id="AUR62044344-RA">
    <property type="protein sequence ID" value="AUR62044344-RA:cds"/>
    <property type="gene ID" value="AUR62044344"/>
</dbReference>
<dbReference type="Proteomes" id="UP000596660">
    <property type="component" value="Unplaced"/>
</dbReference>
<proteinExistence type="predicted"/>
<dbReference type="EnsemblPlants" id="AUR62044344-RA">
    <property type="protein sequence ID" value="AUR62044344-RA:cds"/>
    <property type="gene ID" value="AUR62044344"/>
</dbReference>
<evidence type="ECO:0000313" key="4">
    <source>
        <dbReference type="Proteomes" id="UP000596660"/>
    </source>
</evidence>
<sequence length="145" mass="16203">MHDLVHDLAQYIADEEMKQLVEPVDQISSADGLVLVSIKMTKTEDGGLWEYPPLLAATKLRSLVVSTDFVSANLSSLEMAGKLKHLRYLNLAKYGKIKCLPNDMTRLQNLQTLNLVLCENLRELPGDYCKLESLRHLGITGSGFE</sequence>
<evidence type="ECO:0000259" key="2">
    <source>
        <dbReference type="Pfam" id="PF23598"/>
    </source>
</evidence>